<sequence length="463" mass="50178">MNVQKIRHPLALLREQKGMTHGAYALLVAQTHAELGLGSMAARREKVARWESGRITPEPSAQLAMAHLHGVPRTEVERLGWPDWLYTATGHSEVLSAPWTYGSAVEAMNRIAHESPRATEHRYGVLSCADGIAELCTAWLDGAAGAEWLSAERGQRVAGSTVAVLEDRQKQLHHLYAAIGGRPVQPLADTELRMISDLIRNASCDQPTGTRLLGLAADAATFAGWLAVESGDQTRAQSAFLTSMRCAAAAGDTRRGAYAMLVAAKQKIDLWDLPGTSDLLEAARRLCVSSRPSPRMLASLASTHALAAAMEGDADATARQLDATFDLYTPERHEDDLDCTEWVTEESVRLQAGFAHAYLGGTQEALDYLLPLHDRTEAATVIPERNGALGQVHIALAHAGAGDGDTAVQWVRNVPESLERSPSFCVESHFQRLLAKLDTDGPTPEVRDFLESQRHRMPRAAAA</sequence>
<name>A0ABV6T9K6_9ACTN</name>
<keyword evidence="2" id="KW-1185">Reference proteome</keyword>
<dbReference type="Proteomes" id="UP001589887">
    <property type="component" value="Unassembled WGS sequence"/>
</dbReference>
<comment type="caution">
    <text evidence="1">The sequence shown here is derived from an EMBL/GenBank/DDBJ whole genome shotgun (WGS) entry which is preliminary data.</text>
</comment>
<evidence type="ECO:0000313" key="1">
    <source>
        <dbReference type="EMBL" id="MFC0842469.1"/>
    </source>
</evidence>
<gene>
    <name evidence="1" type="ORF">ACFH04_01790</name>
</gene>
<dbReference type="EMBL" id="JBHMQV010000001">
    <property type="protein sequence ID" value="MFC0842469.1"/>
    <property type="molecule type" value="Genomic_DNA"/>
</dbReference>
<protein>
    <recommendedName>
        <fullName evidence="3">Transcriptional regulator</fullName>
    </recommendedName>
</protein>
<accession>A0ABV6T9K6</accession>
<dbReference type="RefSeq" id="WP_394316319.1">
    <property type="nucleotide sequence ID" value="NZ_JBHMQV010000001.1"/>
</dbReference>
<proteinExistence type="predicted"/>
<reference evidence="1 2" key="1">
    <citation type="submission" date="2024-09" db="EMBL/GenBank/DDBJ databases">
        <authorList>
            <person name="Sun Q."/>
            <person name="Mori K."/>
        </authorList>
    </citation>
    <scope>NUCLEOTIDE SEQUENCE [LARGE SCALE GENOMIC DNA]</scope>
    <source>
        <strain evidence="1 2">JCM 4557</strain>
    </source>
</reference>
<evidence type="ECO:0008006" key="3">
    <source>
        <dbReference type="Google" id="ProtNLM"/>
    </source>
</evidence>
<evidence type="ECO:0000313" key="2">
    <source>
        <dbReference type="Proteomes" id="UP001589887"/>
    </source>
</evidence>
<organism evidence="1 2">
    <name type="scientific">Streptomyces noboritoensis</name>
    <dbReference type="NCBI Taxonomy" id="67337"/>
    <lineage>
        <taxon>Bacteria</taxon>
        <taxon>Bacillati</taxon>
        <taxon>Actinomycetota</taxon>
        <taxon>Actinomycetes</taxon>
        <taxon>Kitasatosporales</taxon>
        <taxon>Streptomycetaceae</taxon>
        <taxon>Streptomyces</taxon>
    </lineage>
</organism>